<evidence type="ECO:0000256" key="1">
    <source>
        <dbReference type="SAM" id="Coils"/>
    </source>
</evidence>
<accession>A0A1L8QNP5</accession>
<comment type="caution">
    <text evidence="2">The sequence shown here is derived from an EMBL/GenBank/DDBJ whole genome shotgun (WGS) entry which is preliminary data.</text>
</comment>
<evidence type="ECO:0000313" key="2">
    <source>
        <dbReference type="EMBL" id="OJG09141.1"/>
    </source>
</evidence>
<name>A0A1L8QNP5_9ENTE</name>
<sequence>MAMDNEQQVFSEQQSASSFKEIKEVASKNIHSLLEDLHDFEVAIREEKIQEIYRIYNGRLHQELKKTSNQHNEIDTLLSQKLHESLMTTYPFMRQVKKVSPTVYHYQIDQYYHERPTIFMDASVPALFVLPEIKEEWMKPLKTIEEELQSLEEQMDSIEAKKINARVAVKEIDDKLLLLKNERLAIEQNKGFFNRGKIEEDLEAIQKKQDALHQEKETWIPYLNSPSETNEEKEHLVKMYEEKRLKRAIIIKELRLIKQHFGSYEVLEQQLSDFLINYLNGEE</sequence>
<reference evidence="2 3" key="1">
    <citation type="submission" date="2014-12" db="EMBL/GenBank/DDBJ databases">
        <title>Draft genome sequences of 29 type strains of Enterococci.</title>
        <authorList>
            <person name="Zhong Z."/>
            <person name="Sun Z."/>
            <person name="Liu W."/>
            <person name="Zhang W."/>
            <person name="Zhang H."/>
        </authorList>
    </citation>
    <scope>NUCLEOTIDE SEQUENCE [LARGE SCALE GENOMIC DNA]</scope>
    <source>
        <strain evidence="2 3">DSM 17690</strain>
    </source>
</reference>
<evidence type="ECO:0008006" key="4">
    <source>
        <dbReference type="Google" id="ProtNLM"/>
    </source>
</evidence>
<evidence type="ECO:0000313" key="3">
    <source>
        <dbReference type="Proteomes" id="UP000182149"/>
    </source>
</evidence>
<gene>
    <name evidence="2" type="ORF">RU93_GL001212</name>
</gene>
<organism evidence="2 3">
    <name type="scientific">Enterococcus aquimarinus</name>
    <dbReference type="NCBI Taxonomy" id="328396"/>
    <lineage>
        <taxon>Bacteria</taxon>
        <taxon>Bacillati</taxon>
        <taxon>Bacillota</taxon>
        <taxon>Bacilli</taxon>
        <taxon>Lactobacillales</taxon>
        <taxon>Enterococcaceae</taxon>
        <taxon>Enterococcus</taxon>
    </lineage>
</organism>
<keyword evidence="1" id="KW-0175">Coiled coil</keyword>
<dbReference type="Proteomes" id="UP000182149">
    <property type="component" value="Unassembled WGS sequence"/>
</dbReference>
<dbReference type="AlphaFoldDB" id="A0A1L8QNP5"/>
<proteinExistence type="predicted"/>
<protein>
    <recommendedName>
        <fullName evidence="4">Viral A-type inclusion protein</fullName>
    </recommendedName>
</protein>
<dbReference type="STRING" id="328396.RU93_GL001212"/>
<dbReference type="EMBL" id="JXKD01000020">
    <property type="protein sequence ID" value="OJG09141.1"/>
    <property type="molecule type" value="Genomic_DNA"/>
</dbReference>
<keyword evidence="3" id="KW-1185">Reference proteome</keyword>
<feature type="coiled-coil region" evidence="1">
    <location>
        <begin position="134"/>
        <end position="168"/>
    </location>
</feature>